<dbReference type="GO" id="GO:0046983">
    <property type="term" value="F:protein dimerization activity"/>
    <property type="evidence" value="ECO:0007669"/>
    <property type="project" value="InterPro"/>
</dbReference>
<name>A0AAW1WDQ9_RUBAR</name>
<keyword evidence="3" id="KW-1185">Reference proteome</keyword>
<gene>
    <name evidence="2" type="ORF">M0R45_031117</name>
</gene>
<organism evidence="2 3">
    <name type="scientific">Rubus argutus</name>
    <name type="common">Southern blackberry</name>
    <dbReference type="NCBI Taxonomy" id="59490"/>
    <lineage>
        <taxon>Eukaryota</taxon>
        <taxon>Viridiplantae</taxon>
        <taxon>Streptophyta</taxon>
        <taxon>Embryophyta</taxon>
        <taxon>Tracheophyta</taxon>
        <taxon>Spermatophyta</taxon>
        <taxon>Magnoliopsida</taxon>
        <taxon>eudicotyledons</taxon>
        <taxon>Gunneridae</taxon>
        <taxon>Pentapetalae</taxon>
        <taxon>rosids</taxon>
        <taxon>fabids</taxon>
        <taxon>Rosales</taxon>
        <taxon>Rosaceae</taxon>
        <taxon>Rosoideae</taxon>
        <taxon>Rosoideae incertae sedis</taxon>
        <taxon>Rubus</taxon>
    </lineage>
</organism>
<dbReference type="InterPro" id="IPR008906">
    <property type="entry name" value="HATC_C_dom"/>
</dbReference>
<evidence type="ECO:0000259" key="1">
    <source>
        <dbReference type="Pfam" id="PF05699"/>
    </source>
</evidence>
<protein>
    <recommendedName>
        <fullName evidence="1">HAT C-terminal dimerisation domain-containing protein</fullName>
    </recommendedName>
</protein>
<dbReference type="AlphaFoldDB" id="A0AAW1WDQ9"/>
<dbReference type="Pfam" id="PF05699">
    <property type="entry name" value="Dimer_Tnp_hAT"/>
    <property type="match status" value="1"/>
</dbReference>
<evidence type="ECO:0000313" key="3">
    <source>
        <dbReference type="Proteomes" id="UP001457282"/>
    </source>
</evidence>
<accession>A0AAW1WDQ9</accession>
<dbReference type="PANTHER" id="PTHR32166:SF123">
    <property type="entry name" value="BED-TYPE DOMAIN-CONTAINING PROTEIN"/>
    <property type="match status" value="1"/>
</dbReference>
<comment type="caution">
    <text evidence="2">The sequence shown here is derived from an EMBL/GenBank/DDBJ whole genome shotgun (WGS) entry which is preliminary data.</text>
</comment>
<dbReference type="InterPro" id="IPR012337">
    <property type="entry name" value="RNaseH-like_sf"/>
</dbReference>
<dbReference type="Proteomes" id="UP001457282">
    <property type="component" value="Unassembled WGS sequence"/>
</dbReference>
<dbReference type="EMBL" id="JBEDUW010000006">
    <property type="protein sequence ID" value="KAK9922662.1"/>
    <property type="molecule type" value="Genomic_DNA"/>
</dbReference>
<reference evidence="2 3" key="1">
    <citation type="journal article" date="2023" name="G3 (Bethesda)">
        <title>A chromosome-length genome assembly and annotation of blackberry (Rubus argutus, cv. 'Hillquist').</title>
        <authorList>
            <person name="Bruna T."/>
            <person name="Aryal R."/>
            <person name="Dudchenko O."/>
            <person name="Sargent D.J."/>
            <person name="Mead D."/>
            <person name="Buti M."/>
            <person name="Cavallini A."/>
            <person name="Hytonen T."/>
            <person name="Andres J."/>
            <person name="Pham M."/>
            <person name="Weisz D."/>
            <person name="Mascagni F."/>
            <person name="Usai G."/>
            <person name="Natali L."/>
            <person name="Bassil N."/>
            <person name="Fernandez G.E."/>
            <person name="Lomsadze A."/>
            <person name="Armour M."/>
            <person name="Olukolu B."/>
            <person name="Poorten T."/>
            <person name="Britton C."/>
            <person name="Davik J."/>
            <person name="Ashrafi H."/>
            <person name="Aiden E.L."/>
            <person name="Borodovsky M."/>
            <person name="Worthington M."/>
        </authorList>
    </citation>
    <scope>NUCLEOTIDE SEQUENCE [LARGE SCALE GENOMIC DNA]</scope>
    <source>
        <strain evidence="2">PI 553951</strain>
    </source>
</reference>
<dbReference type="PANTHER" id="PTHR32166">
    <property type="entry name" value="OSJNBA0013A04.12 PROTEIN"/>
    <property type="match status" value="1"/>
</dbReference>
<evidence type="ECO:0000313" key="2">
    <source>
        <dbReference type="EMBL" id="KAK9922662.1"/>
    </source>
</evidence>
<proteinExistence type="predicted"/>
<feature type="domain" description="HAT C-terminal dimerisation" evidence="1">
    <location>
        <begin position="159"/>
        <end position="226"/>
    </location>
</feature>
<sequence>MLEDICKLRVFDSTITKAQTITKFIYGHSSVLSMMRGFTRNKELVRPASNKLMDSAKDKIARSFGHLEAKYLSIWKRIDARWNPQLHRPLLVAGYYLNPQFRYEDNFSCDEKVKAGLEACMGRMIDDQQEHINAELQLDLYDHKLSKFGSVMALQTRKVRSPVWWWEKYGYSHVGVDEFAIRVLSLTCSASGCERNWSTFSSIHTKNRNRLEHERLSHLVYVKYNLAFRDRKY</sequence>
<dbReference type="SUPFAM" id="SSF53098">
    <property type="entry name" value="Ribonuclease H-like"/>
    <property type="match status" value="1"/>
</dbReference>